<evidence type="ECO:0000313" key="1">
    <source>
        <dbReference type="EMBL" id="AEY78178.1"/>
    </source>
</evidence>
<protein>
    <submittedName>
        <fullName evidence="1">Uncharacterized protein</fullName>
    </submittedName>
</protein>
<accession>H2ES11</accession>
<geneLocation type="plasmid" evidence="1">
    <name>pES657-44</name>
</geneLocation>
<keyword evidence="1" id="KW-0614">Plasmid</keyword>
<reference evidence="1" key="1">
    <citation type="submission" date="2011-11" db="EMBL/GenBank/DDBJ databases">
        <authorList>
            <person name="Summers A.O."/>
            <person name="Wireman J."/>
            <person name="Williams L.E."/>
        </authorList>
    </citation>
    <scope>NUCLEOTIDE SEQUENCE</scope>
    <source>
        <strain evidence="1">ES657</strain>
        <plasmid evidence="1">pES657-44</plasmid>
    </source>
</reference>
<dbReference type="RefSeq" id="WP_014343780.1">
    <property type="nucleotide sequence ID" value="NC_016853.1"/>
</dbReference>
<organism evidence="1">
    <name type="scientific">Aliivibrio fischeri</name>
    <name type="common">Vibrio fischeri</name>
    <dbReference type="NCBI Taxonomy" id="668"/>
    <lineage>
        <taxon>Bacteria</taxon>
        <taxon>Pseudomonadati</taxon>
        <taxon>Pseudomonadota</taxon>
        <taxon>Gammaproteobacteria</taxon>
        <taxon>Vibrionales</taxon>
        <taxon>Vibrionaceae</taxon>
        <taxon>Aliivibrio</taxon>
    </lineage>
</organism>
<proteinExistence type="predicted"/>
<name>H2ES11_ALIFS</name>
<dbReference type="AlphaFoldDB" id="H2ES11"/>
<sequence length="108" mass="12857">MKKPKRSLIMNNSIERLREGIQELINTHSNASKIYIIRSLFDLLDDAIKNRVSIDILVNYLNENHVNISKHYLKNALLRIRREKGITKKNHLKYRYRKTTKSQAINRL</sequence>
<dbReference type="EMBL" id="JQ031551">
    <property type="protein sequence ID" value="AEY78178.1"/>
    <property type="molecule type" value="Genomic_DNA"/>
</dbReference>